<proteinExistence type="predicted"/>
<dbReference type="Gene3D" id="2.40.40.10">
    <property type="entry name" value="RlpA-like domain"/>
    <property type="match status" value="2"/>
</dbReference>
<dbReference type="PROSITE" id="PS50842">
    <property type="entry name" value="EXPANSIN_EG45"/>
    <property type="match status" value="1"/>
</dbReference>
<keyword evidence="3" id="KW-0961">Cell wall biogenesis/degradation</keyword>
<evidence type="ECO:0000313" key="6">
    <source>
        <dbReference type="Proteomes" id="UP000236291"/>
    </source>
</evidence>
<dbReference type="GO" id="GO:0009653">
    <property type="term" value="P:anatomical structure morphogenesis"/>
    <property type="evidence" value="ECO:0007669"/>
    <property type="project" value="UniProtKB-ARBA"/>
</dbReference>
<dbReference type="SMART" id="SM00837">
    <property type="entry name" value="DPBB_1"/>
    <property type="match status" value="1"/>
</dbReference>
<dbReference type="EMBL" id="ASHM01038049">
    <property type="protein sequence ID" value="PNX80492.1"/>
    <property type="molecule type" value="Genomic_DNA"/>
</dbReference>
<evidence type="ECO:0000313" key="5">
    <source>
        <dbReference type="EMBL" id="PNX80492.1"/>
    </source>
</evidence>
<dbReference type="Pfam" id="PF03330">
    <property type="entry name" value="DPBB_1"/>
    <property type="match status" value="1"/>
</dbReference>
<feature type="non-terminal residue" evidence="5">
    <location>
        <position position="1"/>
    </location>
</feature>
<comment type="caution">
    <text evidence="5">The sequence shown here is derived from an EMBL/GenBank/DDBJ whole genome shotgun (WGS) entry which is preliminary data.</text>
</comment>
<evidence type="ECO:0000256" key="2">
    <source>
        <dbReference type="ARBA" id="ARBA00022525"/>
    </source>
</evidence>
<name>A0A2K3LPN1_TRIPR</name>
<dbReference type="STRING" id="57577.A0A2K3LPN1"/>
<gene>
    <name evidence="5" type="ORF">L195_g036493</name>
</gene>
<dbReference type="SUPFAM" id="SSF50685">
    <property type="entry name" value="Barwin-like endoglucanases"/>
    <property type="match status" value="1"/>
</dbReference>
<evidence type="ECO:0000256" key="3">
    <source>
        <dbReference type="ARBA" id="ARBA00023316"/>
    </source>
</evidence>
<comment type="subcellular location">
    <subcellularLocation>
        <location evidence="1">Secreted</location>
    </subcellularLocation>
</comment>
<dbReference type="AlphaFoldDB" id="A0A2K3LPN1"/>
<dbReference type="PANTHER" id="PTHR31867">
    <property type="entry name" value="EXPANSIN-A15"/>
    <property type="match status" value="1"/>
</dbReference>
<dbReference type="InterPro" id="IPR036908">
    <property type="entry name" value="RlpA-like_sf"/>
</dbReference>
<protein>
    <submittedName>
        <fullName evidence="5">Expansin-a16-like protein</fullName>
    </submittedName>
</protein>
<dbReference type="GO" id="GO:0016020">
    <property type="term" value="C:membrane"/>
    <property type="evidence" value="ECO:0007669"/>
    <property type="project" value="UniProtKB-SubCell"/>
</dbReference>
<feature type="domain" description="Expansin-like EG45" evidence="4">
    <location>
        <begin position="1"/>
        <end position="107"/>
    </location>
</feature>
<dbReference type="Proteomes" id="UP000236291">
    <property type="component" value="Unassembled WGS sequence"/>
</dbReference>
<reference evidence="5 6" key="2">
    <citation type="journal article" date="2017" name="Front. Plant Sci.">
        <title>Gene Classification and Mining of Molecular Markers Useful in Red Clover (Trifolium pratense) Breeding.</title>
        <authorList>
            <person name="Istvanek J."/>
            <person name="Dluhosova J."/>
            <person name="Dluhos P."/>
            <person name="Patkova L."/>
            <person name="Nedelnik J."/>
            <person name="Repkova J."/>
        </authorList>
    </citation>
    <scope>NUCLEOTIDE SEQUENCE [LARGE SCALE GENOMIC DNA]</scope>
    <source>
        <strain evidence="6">cv. Tatra</strain>
        <tissue evidence="5">Young leaves</tissue>
    </source>
</reference>
<organism evidence="5 6">
    <name type="scientific">Trifolium pratense</name>
    <name type="common">Red clover</name>
    <dbReference type="NCBI Taxonomy" id="57577"/>
    <lineage>
        <taxon>Eukaryota</taxon>
        <taxon>Viridiplantae</taxon>
        <taxon>Streptophyta</taxon>
        <taxon>Embryophyta</taxon>
        <taxon>Tracheophyta</taxon>
        <taxon>Spermatophyta</taxon>
        <taxon>Magnoliopsida</taxon>
        <taxon>eudicotyledons</taxon>
        <taxon>Gunneridae</taxon>
        <taxon>Pentapetalae</taxon>
        <taxon>rosids</taxon>
        <taxon>fabids</taxon>
        <taxon>Fabales</taxon>
        <taxon>Fabaceae</taxon>
        <taxon>Papilionoideae</taxon>
        <taxon>50 kb inversion clade</taxon>
        <taxon>NPAAA clade</taxon>
        <taxon>Hologalegina</taxon>
        <taxon>IRL clade</taxon>
        <taxon>Trifolieae</taxon>
        <taxon>Trifolium</taxon>
    </lineage>
</organism>
<dbReference type="InterPro" id="IPR009009">
    <property type="entry name" value="RlpA-like_DPBB"/>
</dbReference>
<sequence>VASYKDEVWKSATATYIKDKDSSLIRGGACCYGDIHKVDYGKYSTGLSTILFNRVVTVTDFCAPNYGFSADYGGWCNSPYEHFEMSEAAFAEIAKRKSDIVPVQYRRNWGQNWHCNVNLQQQPLSFE</sequence>
<dbReference type="InterPro" id="IPR002963">
    <property type="entry name" value="Expansin"/>
</dbReference>
<dbReference type="InterPro" id="IPR007112">
    <property type="entry name" value="Expansin/allergen_DPBB_dom"/>
</dbReference>
<keyword evidence="2" id="KW-0964">Secreted</keyword>
<evidence type="ECO:0000256" key="1">
    <source>
        <dbReference type="ARBA" id="ARBA00004613"/>
    </source>
</evidence>
<dbReference type="GO" id="GO:0009664">
    <property type="term" value="P:plant-type cell wall organization"/>
    <property type="evidence" value="ECO:0007669"/>
    <property type="project" value="InterPro"/>
</dbReference>
<evidence type="ECO:0000259" key="4">
    <source>
        <dbReference type="PROSITE" id="PS50842"/>
    </source>
</evidence>
<feature type="non-terminal residue" evidence="5">
    <location>
        <position position="127"/>
    </location>
</feature>
<accession>A0A2K3LPN1</accession>
<reference evidence="5 6" key="1">
    <citation type="journal article" date="2014" name="Am. J. Bot.">
        <title>Genome assembly and annotation for red clover (Trifolium pratense; Fabaceae).</title>
        <authorList>
            <person name="Istvanek J."/>
            <person name="Jaros M."/>
            <person name="Krenek A."/>
            <person name="Repkova J."/>
        </authorList>
    </citation>
    <scope>NUCLEOTIDE SEQUENCE [LARGE SCALE GENOMIC DNA]</scope>
    <source>
        <strain evidence="6">cv. Tatra</strain>
        <tissue evidence="5">Young leaves</tissue>
    </source>
</reference>